<evidence type="ECO:0000256" key="1">
    <source>
        <dbReference type="SAM" id="Coils"/>
    </source>
</evidence>
<feature type="coiled-coil region" evidence="1">
    <location>
        <begin position="51"/>
        <end position="85"/>
    </location>
</feature>
<reference evidence="3 4" key="1">
    <citation type="journal article" date="2019" name="Sci. Rep.">
        <title>A high-quality genome of Eragrostis curvula grass provides insights into Poaceae evolution and supports new strategies to enhance forage quality.</title>
        <authorList>
            <person name="Carballo J."/>
            <person name="Santos B.A.C.M."/>
            <person name="Zappacosta D."/>
            <person name="Garbus I."/>
            <person name="Selva J.P."/>
            <person name="Gallo C.A."/>
            <person name="Diaz A."/>
            <person name="Albertini E."/>
            <person name="Caccamo M."/>
            <person name="Echenique V."/>
        </authorList>
    </citation>
    <scope>NUCLEOTIDE SEQUENCE [LARGE SCALE GENOMIC DNA]</scope>
    <source>
        <strain evidence="4">cv. Victoria</strain>
        <tissue evidence="3">Leaf</tissue>
    </source>
</reference>
<dbReference type="AlphaFoldDB" id="A0A5J9SF24"/>
<evidence type="ECO:0000256" key="2">
    <source>
        <dbReference type="SAM" id="MobiDB-lite"/>
    </source>
</evidence>
<organism evidence="3 4">
    <name type="scientific">Eragrostis curvula</name>
    <name type="common">weeping love grass</name>
    <dbReference type="NCBI Taxonomy" id="38414"/>
    <lineage>
        <taxon>Eukaryota</taxon>
        <taxon>Viridiplantae</taxon>
        <taxon>Streptophyta</taxon>
        <taxon>Embryophyta</taxon>
        <taxon>Tracheophyta</taxon>
        <taxon>Spermatophyta</taxon>
        <taxon>Magnoliopsida</taxon>
        <taxon>Liliopsida</taxon>
        <taxon>Poales</taxon>
        <taxon>Poaceae</taxon>
        <taxon>PACMAD clade</taxon>
        <taxon>Chloridoideae</taxon>
        <taxon>Eragrostideae</taxon>
        <taxon>Eragrostidinae</taxon>
        <taxon>Eragrostis</taxon>
    </lineage>
</organism>
<dbReference type="EMBL" id="RWGY01000926">
    <property type="protein sequence ID" value="TVT97870.1"/>
    <property type="molecule type" value="Genomic_DNA"/>
</dbReference>
<feature type="region of interest" description="Disordered" evidence="2">
    <location>
        <begin position="1"/>
        <end position="28"/>
    </location>
</feature>
<evidence type="ECO:0000313" key="4">
    <source>
        <dbReference type="Proteomes" id="UP000324897"/>
    </source>
</evidence>
<keyword evidence="1" id="KW-0175">Coiled coil</keyword>
<dbReference type="Gramene" id="TVT97870">
    <property type="protein sequence ID" value="TVT97870"/>
    <property type="gene ID" value="EJB05_56849"/>
</dbReference>
<keyword evidence="4" id="KW-1185">Reference proteome</keyword>
<proteinExistence type="predicted"/>
<protein>
    <submittedName>
        <fullName evidence="3">Uncharacterized protein</fullName>
    </submittedName>
</protein>
<name>A0A5J9SF24_9POAL</name>
<comment type="caution">
    <text evidence="3">The sequence shown here is derived from an EMBL/GenBank/DDBJ whole genome shotgun (WGS) entry which is preliminary data.</text>
</comment>
<sequence length="101" mass="11033">MVPSSAPGPSRAKGDARLPEPSAARGTHCCDTSHQECCEFYGMYLEAFQDKTVVEKELAQAKRKINKLTSALAHVKNKYRKIKDAHAGAQKNVTSLKMKGA</sequence>
<gene>
    <name evidence="3" type="ORF">EJB05_56849</name>
</gene>
<evidence type="ECO:0000313" key="3">
    <source>
        <dbReference type="EMBL" id="TVT97870.1"/>
    </source>
</evidence>
<accession>A0A5J9SF24</accession>
<dbReference type="Proteomes" id="UP000324897">
    <property type="component" value="Unassembled WGS sequence"/>
</dbReference>